<reference evidence="2" key="1">
    <citation type="submission" date="2023-03" db="EMBL/GenBank/DDBJ databases">
        <authorList>
            <person name="Steffen K."/>
            <person name="Cardenas P."/>
        </authorList>
    </citation>
    <scope>NUCLEOTIDE SEQUENCE</scope>
</reference>
<feature type="compositionally biased region" description="Basic residues" evidence="1">
    <location>
        <begin position="241"/>
        <end position="250"/>
    </location>
</feature>
<evidence type="ECO:0000256" key="1">
    <source>
        <dbReference type="SAM" id="MobiDB-lite"/>
    </source>
</evidence>
<dbReference type="Proteomes" id="UP001174909">
    <property type="component" value="Unassembled WGS sequence"/>
</dbReference>
<sequence>MLDAQLEARARREEDLTEYLTKKKGKQRETTDEQPPPLDQTPNSSPIFTQLPPDQRRTESITTHKQGIISAMENTHLPKHPEYRITTAPQLTKSRSDPLPSARLLTPLPKDYTVSQNSEQYNSASRTTDESITQVERRAVGLGKKIEETQHQLTNQKHHSDNTMAYYDELTHVRTGVIPGGTSNETASEHDPLLPRIYSSKPPSRYGPRPGPDDGVPPSTVSIMLTRRPRSTSRPATIHCSSRRRKHSHNIHYFTNRTLQ</sequence>
<evidence type="ECO:0000313" key="3">
    <source>
        <dbReference type="Proteomes" id="UP001174909"/>
    </source>
</evidence>
<dbReference type="EMBL" id="CASHTH010000731">
    <property type="protein sequence ID" value="CAI8006854.1"/>
    <property type="molecule type" value="Genomic_DNA"/>
</dbReference>
<accession>A0AA35R8M9</accession>
<feature type="region of interest" description="Disordered" evidence="1">
    <location>
        <begin position="180"/>
        <end position="260"/>
    </location>
</feature>
<keyword evidence="3" id="KW-1185">Reference proteome</keyword>
<organism evidence="2 3">
    <name type="scientific">Geodia barretti</name>
    <name type="common">Barrett's horny sponge</name>
    <dbReference type="NCBI Taxonomy" id="519541"/>
    <lineage>
        <taxon>Eukaryota</taxon>
        <taxon>Metazoa</taxon>
        <taxon>Porifera</taxon>
        <taxon>Demospongiae</taxon>
        <taxon>Heteroscleromorpha</taxon>
        <taxon>Tetractinellida</taxon>
        <taxon>Astrophorina</taxon>
        <taxon>Geodiidae</taxon>
        <taxon>Geodia</taxon>
    </lineage>
</organism>
<feature type="compositionally biased region" description="Low complexity" evidence="1">
    <location>
        <begin position="198"/>
        <end position="219"/>
    </location>
</feature>
<proteinExistence type="predicted"/>
<gene>
    <name evidence="2" type="ORF">GBAR_LOCUS4935</name>
</gene>
<comment type="caution">
    <text evidence="2">The sequence shown here is derived from an EMBL/GenBank/DDBJ whole genome shotgun (WGS) entry which is preliminary data.</text>
</comment>
<protein>
    <submittedName>
        <fullName evidence="2">Uncharacterized protein</fullName>
    </submittedName>
</protein>
<name>A0AA35R8M9_GEOBA</name>
<feature type="compositionally biased region" description="Basic and acidic residues" evidence="1">
    <location>
        <begin position="1"/>
        <end position="14"/>
    </location>
</feature>
<dbReference type="AlphaFoldDB" id="A0AA35R8M9"/>
<evidence type="ECO:0000313" key="2">
    <source>
        <dbReference type="EMBL" id="CAI8006854.1"/>
    </source>
</evidence>
<feature type="region of interest" description="Disordered" evidence="1">
    <location>
        <begin position="1"/>
        <end position="61"/>
    </location>
</feature>
<feature type="region of interest" description="Disordered" evidence="1">
    <location>
        <begin position="77"/>
        <end position="106"/>
    </location>
</feature>